<feature type="non-terminal residue" evidence="2">
    <location>
        <position position="90"/>
    </location>
</feature>
<proteinExistence type="predicted"/>
<accession>A0A351RAX5</accession>
<evidence type="ECO:0000313" key="3">
    <source>
        <dbReference type="Proteomes" id="UP000264313"/>
    </source>
</evidence>
<dbReference type="InterPro" id="IPR022412">
    <property type="entry name" value="Quinolinate_PRibosylTrfase_N"/>
</dbReference>
<dbReference type="InterPro" id="IPR027277">
    <property type="entry name" value="NadC/ModD"/>
</dbReference>
<sequence>MIVREHAVICGIDWFNECFKQVDANVKIDWLVTEGERVQPNQTLCNMTGLARSLLTSERCALNFLQTLSATATKSAKYVDAIAGTSAKIL</sequence>
<dbReference type="Proteomes" id="UP000264313">
    <property type="component" value="Unassembled WGS sequence"/>
</dbReference>
<dbReference type="AlphaFoldDB" id="A0A351RAX5"/>
<dbReference type="PANTHER" id="PTHR32179:SF3">
    <property type="entry name" value="NICOTINATE-NUCLEOTIDE PYROPHOSPHORYLASE [CARBOXYLATING]"/>
    <property type="match status" value="1"/>
</dbReference>
<keyword evidence="2" id="KW-0808">Transferase</keyword>
<name>A0A351RAX5_9PROT</name>
<comment type="caution">
    <text evidence="2">The sequence shown here is derived from an EMBL/GenBank/DDBJ whole genome shotgun (WGS) entry which is preliminary data.</text>
</comment>
<dbReference type="GO" id="GO:0005737">
    <property type="term" value="C:cytoplasm"/>
    <property type="evidence" value="ECO:0007669"/>
    <property type="project" value="TreeGrafter"/>
</dbReference>
<dbReference type="Gene3D" id="3.90.1170.20">
    <property type="entry name" value="Quinolinate phosphoribosyl transferase, N-terminal domain"/>
    <property type="match status" value="1"/>
</dbReference>
<reference evidence="2 3" key="1">
    <citation type="journal article" date="2018" name="Nat. Biotechnol.">
        <title>A standardized bacterial taxonomy based on genome phylogeny substantially revises the tree of life.</title>
        <authorList>
            <person name="Parks D.H."/>
            <person name="Chuvochina M."/>
            <person name="Waite D.W."/>
            <person name="Rinke C."/>
            <person name="Skarshewski A."/>
            <person name="Chaumeil P.A."/>
            <person name="Hugenholtz P."/>
        </authorList>
    </citation>
    <scope>NUCLEOTIDE SEQUENCE [LARGE SCALE GENOMIC DNA]</scope>
    <source>
        <strain evidence="2">UBA9958</strain>
    </source>
</reference>
<evidence type="ECO:0000313" key="2">
    <source>
        <dbReference type="EMBL" id="HBA09196.1"/>
    </source>
</evidence>
<dbReference type="STRING" id="1132855.GCA_000384255_02253"/>
<evidence type="ECO:0000259" key="1">
    <source>
        <dbReference type="Pfam" id="PF02749"/>
    </source>
</evidence>
<dbReference type="SUPFAM" id="SSF54675">
    <property type="entry name" value="Nicotinate/Quinolinate PRTase N-terminal domain-like"/>
    <property type="match status" value="1"/>
</dbReference>
<feature type="domain" description="Quinolinate phosphoribosyl transferase N-terminal" evidence="1">
    <location>
        <begin position="2"/>
        <end position="69"/>
    </location>
</feature>
<dbReference type="EMBL" id="DNAA01000154">
    <property type="protein sequence ID" value="HBA09196.1"/>
    <property type="molecule type" value="Genomic_DNA"/>
</dbReference>
<dbReference type="GO" id="GO:0034213">
    <property type="term" value="P:quinolinate catabolic process"/>
    <property type="evidence" value="ECO:0007669"/>
    <property type="project" value="TreeGrafter"/>
</dbReference>
<protein>
    <submittedName>
        <fullName evidence="2">Nicotinate-nucleotide diphosphorylase (Carboxylating)</fullName>
        <ecNumber evidence="2">2.4.2.19</ecNumber>
    </submittedName>
</protein>
<dbReference type="PANTHER" id="PTHR32179">
    <property type="entry name" value="NICOTINATE-NUCLEOTIDE PYROPHOSPHORYLASE [CARBOXYLATING]"/>
    <property type="match status" value="1"/>
</dbReference>
<dbReference type="GO" id="GO:0004514">
    <property type="term" value="F:nicotinate-nucleotide diphosphorylase (carboxylating) activity"/>
    <property type="evidence" value="ECO:0007669"/>
    <property type="project" value="UniProtKB-EC"/>
</dbReference>
<keyword evidence="2" id="KW-0328">Glycosyltransferase</keyword>
<gene>
    <name evidence="2" type="ORF">DCW48_06305</name>
</gene>
<dbReference type="InterPro" id="IPR037128">
    <property type="entry name" value="Quinolinate_PRibosylTase_N_sf"/>
</dbReference>
<dbReference type="EC" id="2.4.2.19" evidence="2"/>
<organism evidence="2 3">
    <name type="scientific">Methylotenera mobilis</name>
    <dbReference type="NCBI Taxonomy" id="359408"/>
    <lineage>
        <taxon>Bacteria</taxon>
        <taxon>Pseudomonadati</taxon>
        <taxon>Pseudomonadota</taxon>
        <taxon>Betaproteobacteria</taxon>
        <taxon>Nitrosomonadales</taxon>
        <taxon>Methylophilaceae</taxon>
        <taxon>Methylotenera</taxon>
    </lineage>
</organism>
<dbReference type="Pfam" id="PF02749">
    <property type="entry name" value="QRPTase_N"/>
    <property type="match status" value="1"/>
</dbReference>
<dbReference type="GO" id="GO:0009435">
    <property type="term" value="P:NAD+ biosynthetic process"/>
    <property type="evidence" value="ECO:0007669"/>
    <property type="project" value="TreeGrafter"/>
</dbReference>